<evidence type="ECO:0000313" key="2">
    <source>
        <dbReference type="Proteomes" id="UP001165960"/>
    </source>
</evidence>
<evidence type="ECO:0000313" key="1">
    <source>
        <dbReference type="EMBL" id="KAJ9055661.1"/>
    </source>
</evidence>
<protein>
    <submittedName>
        <fullName evidence="1">Uncharacterized protein</fullName>
    </submittedName>
</protein>
<keyword evidence="2" id="KW-1185">Reference proteome</keyword>
<reference evidence="1" key="1">
    <citation type="submission" date="2022-04" db="EMBL/GenBank/DDBJ databases">
        <title>Genome of the entomopathogenic fungus Entomophthora muscae.</title>
        <authorList>
            <person name="Elya C."/>
            <person name="Lovett B.R."/>
            <person name="Lee E."/>
            <person name="Macias A.M."/>
            <person name="Hajek A.E."/>
            <person name="De Bivort B.L."/>
            <person name="Kasson M.T."/>
            <person name="De Fine Licht H.H."/>
            <person name="Stajich J.E."/>
        </authorList>
    </citation>
    <scope>NUCLEOTIDE SEQUENCE</scope>
    <source>
        <strain evidence="1">Berkeley</strain>
    </source>
</reference>
<accession>A0ACC2S039</accession>
<dbReference type="EMBL" id="QTSX02006393">
    <property type="protein sequence ID" value="KAJ9055661.1"/>
    <property type="molecule type" value="Genomic_DNA"/>
</dbReference>
<gene>
    <name evidence="1" type="ORF">DSO57_1001640</name>
</gene>
<comment type="caution">
    <text evidence="1">The sequence shown here is derived from an EMBL/GenBank/DDBJ whole genome shotgun (WGS) entry which is preliminary data.</text>
</comment>
<organism evidence="1 2">
    <name type="scientific">Entomophthora muscae</name>
    <dbReference type="NCBI Taxonomy" id="34485"/>
    <lineage>
        <taxon>Eukaryota</taxon>
        <taxon>Fungi</taxon>
        <taxon>Fungi incertae sedis</taxon>
        <taxon>Zoopagomycota</taxon>
        <taxon>Entomophthoromycotina</taxon>
        <taxon>Entomophthoromycetes</taxon>
        <taxon>Entomophthorales</taxon>
        <taxon>Entomophthoraceae</taxon>
        <taxon>Entomophthora</taxon>
    </lineage>
</organism>
<dbReference type="Proteomes" id="UP001165960">
    <property type="component" value="Unassembled WGS sequence"/>
</dbReference>
<name>A0ACC2S039_9FUNG</name>
<sequence length="160" mass="18104">MNLPKVAETFVEHHHVIQSVALDFQCWAQDLQGFHWYCKDWWQVLTVHQEVIGRLGLNVLKVESTPEKFFSVGNTTLGLINSLDAHTSNTYAQLHKEVEEVTCLSVQGDINQKEIKGLIQDVSTLTDKFEKLSLNEPEVKDHVIMGNNLSTGVFRATEAN</sequence>
<proteinExistence type="predicted"/>